<reference evidence="1" key="1">
    <citation type="submission" date="2022-08" db="EMBL/GenBank/DDBJ databases">
        <title>Genome Sequence of Pycnoporus sanguineus.</title>
        <authorList>
            <person name="Buettner E."/>
        </authorList>
    </citation>
    <scope>NUCLEOTIDE SEQUENCE</scope>
    <source>
        <strain evidence="1">CG-C14</strain>
    </source>
</reference>
<proteinExistence type="predicted"/>
<accession>A0ACC1PWF7</accession>
<dbReference type="EMBL" id="JANSHE010001404">
    <property type="protein sequence ID" value="KAJ3002855.1"/>
    <property type="molecule type" value="Genomic_DNA"/>
</dbReference>
<organism evidence="1 2">
    <name type="scientific">Trametes sanguinea</name>
    <dbReference type="NCBI Taxonomy" id="158606"/>
    <lineage>
        <taxon>Eukaryota</taxon>
        <taxon>Fungi</taxon>
        <taxon>Dikarya</taxon>
        <taxon>Basidiomycota</taxon>
        <taxon>Agaricomycotina</taxon>
        <taxon>Agaricomycetes</taxon>
        <taxon>Polyporales</taxon>
        <taxon>Polyporaceae</taxon>
        <taxon>Trametes</taxon>
    </lineage>
</organism>
<evidence type="ECO:0000313" key="2">
    <source>
        <dbReference type="Proteomes" id="UP001144978"/>
    </source>
</evidence>
<name>A0ACC1PWF7_9APHY</name>
<evidence type="ECO:0000313" key="1">
    <source>
        <dbReference type="EMBL" id="KAJ3002855.1"/>
    </source>
</evidence>
<comment type="caution">
    <text evidence="1">The sequence shown here is derived from an EMBL/GenBank/DDBJ whole genome shotgun (WGS) entry which is preliminary data.</text>
</comment>
<sequence>MDLRAGTSASTPPNAIAPGMSTAISHKWESIYVASLPLTRTQNTIPEETPLIHCDGLPVLPNFSPWVWNSAGGGLNFFNAHAVIPDPSLYNSVMARAPEFESMGIRHGHACHWHRLLYSGLTPLSQALPTDIGAAMMYEMYHAWKHNSFLYEPLSADR</sequence>
<protein>
    <submittedName>
        <fullName evidence="1">Uncharacterized protein</fullName>
    </submittedName>
</protein>
<gene>
    <name evidence="1" type="ORF">NUW54_g5621</name>
</gene>
<keyword evidence="2" id="KW-1185">Reference proteome</keyword>
<dbReference type="Proteomes" id="UP001144978">
    <property type="component" value="Unassembled WGS sequence"/>
</dbReference>